<comment type="caution">
    <text evidence="4">The sequence shown here is derived from an EMBL/GenBank/DDBJ whole genome shotgun (WGS) entry which is preliminary data.</text>
</comment>
<dbReference type="InterPro" id="IPR001670">
    <property type="entry name" value="ADH_Fe/GldA"/>
</dbReference>
<dbReference type="PROSITE" id="PS00913">
    <property type="entry name" value="ADH_IRON_1"/>
    <property type="match status" value="1"/>
</dbReference>
<dbReference type="InterPro" id="IPR056798">
    <property type="entry name" value="ADH_Fe_C"/>
</dbReference>
<evidence type="ECO:0000313" key="5">
    <source>
        <dbReference type="Proteomes" id="UP000664495"/>
    </source>
</evidence>
<dbReference type="Proteomes" id="UP000664495">
    <property type="component" value="Unassembled WGS sequence"/>
</dbReference>
<dbReference type="PANTHER" id="PTHR11496">
    <property type="entry name" value="ALCOHOL DEHYDROGENASE"/>
    <property type="match status" value="1"/>
</dbReference>
<sequence length="379" mass="40546">MILNETSYFGKGAITNIVPEIKKRCYKKVVVVTDKGLIDFKVAAKVTDLLDEATISYTIYDGIVPNPTVQNVKDGVAFVKDSNAEAIIAIGGGSPIDTAKAIGIILTNPEFSDVLSLEGTAATQNPSLPILAIPTTSGTAAEVTINYVITDEKSHRKFVCVDPNDIPLVAFIDSDMMMGMPKTLAASTGMDAMTHAIEGFITKGAWELTDMLHLKAIEIIGRSLRDSVNEQQAAREEMALGQYIAGMGFSNVGLGLVHGMAHPLSAWYNIPHGIACAALLPTVMKFNKDFTGEKYREIGKALQIDGIDTMSIEEARAAACTAIDQLSKDVGIPATISELGVKSEDIAKIAEDAFKDVCTPGNPRDASVSEIIELYQSLM</sequence>
<dbReference type="Pfam" id="PF25137">
    <property type="entry name" value="ADH_Fe_C"/>
    <property type="match status" value="1"/>
</dbReference>
<dbReference type="Gene3D" id="1.20.1090.10">
    <property type="entry name" value="Dehydroquinate synthase-like - alpha domain"/>
    <property type="match status" value="1"/>
</dbReference>
<dbReference type="EMBL" id="JAFLVR010000012">
    <property type="protein sequence ID" value="MBO0451802.1"/>
    <property type="molecule type" value="Genomic_DNA"/>
</dbReference>
<protein>
    <submittedName>
        <fullName evidence="4">Lactaldehyde reductase</fullName>
        <ecNumber evidence="4">1.1.1.77</ecNumber>
    </submittedName>
</protein>
<evidence type="ECO:0000313" key="4">
    <source>
        <dbReference type="EMBL" id="MBO0451802.1"/>
    </source>
</evidence>
<feature type="domain" description="Alcohol dehydrogenase iron-type/glycerol dehydrogenase GldA" evidence="2">
    <location>
        <begin position="7"/>
        <end position="173"/>
    </location>
</feature>
<accession>A0ABS3HFK2</accession>
<proteinExistence type="predicted"/>
<dbReference type="Gene3D" id="3.40.50.1970">
    <property type="match status" value="1"/>
</dbReference>
<dbReference type="GO" id="GO:0008912">
    <property type="term" value="F:lactaldehyde reductase activity"/>
    <property type="evidence" value="ECO:0007669"/>
    <property type="project" value="UniProtKB-EC"/>
</dbReference>
<dbReference type="Pfam" id="PF00465">
    <property type="entry name" value="Fe-ADH"/>
    <property type="match status" value="1"/>
</dbReference>
<feature type="domain" description="Fe-containing alcohol dehydrogenase-like C-terminal" evidence="3">
    <location>
        <begin position="186"/>
        <end position="378"/>
    </location>
</feature>
<evidence type="ECO:0000256" key="1">
    <source>
        <dbReference type="ARBA" id="ARBA00023002"/>
    </source>
</evidence>
<dbReference type="SUPFAM" id="SSF56796">
    <property type="entry name" value="Dehydroquinate synthase-like"/>
    <property type="match status" value="1"/>
</dbReference>
<dbReference type="CDD" id="cd08176">
    <property type="entry name" value="LPO"/>
    <property type="match status" value="1"/>
</dbReference>
<dbReference type="InterPro" id="IPR013460">
    <property type="entry name" value="Lactal_redase"/>
</dbReference>
<dbReference type="EC" id="1.1.1.77" evidence="4"/>
<dbReference type="NCBIfam" id="TIGR02638">
    <property type="entry name" value="lactal_redase"/>
    <property type="match status" value="1"/>
</dbReference>
<dbReference type="NCBIfam" id="NF007911">
    <property type="entry name" value="PRK10624.1"/>
    <property type="match status" value="1"/>
</dbReference>
<evidence type="ECO:0000259" key="2">
    <source>
        <dbReference type="Pfam" id="PF00465"/>
    </source>
</evidence>
<organism evidence="4 5">
    <name type="scientific">Candidatus Enterococcus murrayae</name>
    <dbReference type="NCBI Taxonomy" id="2815321"/>
    <lineage>
        <taxon>Bacteria</taxon>
        <taxon>Bacillati</taxon>
        <taxon>Bacillota</taxon>
        <taxon>Bacilli</taxon>
        <taxon>Lactobacillales</taxon>
        <taxon>Enterococcaceae</taxon>
        <taxon>Enterococcus</taxon>
    </lineage>
</organism>
<evidence type="ECO:0000259" key="3">
    <source>
        <dbReference type="Pfam" id="PF25137"/>
    </source>
</evidence>
<dbReference type="InterPro" id="IPR018211">
    <property type="entry name" value="ADH_Fe_CS"/>
</dbReference>
<dbReference type="PANTHER" id="PTHR11496:SF106">
    <property type="entry name" value="LACTALDEHYDE REDUCTASE"/>
    <property type="match status" value="1"/>
</dbReference>
<name>A0ABS3HFK2_9ENTE</name>
<keyword evidence="5" id="KW-1185">Reference proteome</keyword>
<keyword evidence="1 4" id="KW-0560">Oxidoreductase</keyword>
<dbReference type="PROSITE" id="PS00060">
    <property type="entry name" value="ADH_IRON_2"/>
    <property type="match status" value="1"/>
</dbReference>
<dbReference type="InterPro" id="IPR039697">
    <property type="entry name" value="Alcohol_dehydrogenase_Fe"/>
</dbReference>
<reference evidence="4 5" key="1">
    <citation type="submission" date="2021-03" db="EMBL/GenBank/DDBJ databases">
        <title>Enterococcal diversity collection.</title>
        <authorList>
            <person name="Gilmore M.S."/>
            <person name="Schwartzman J."/>
            <person name="Van Tyne D."/>
            <person name="Martin M."/>
            <person name="Earl A.M."/>
            <person name="Manson A.L."/>
            <person name="Straub T."/>
            <person name="Salamzade R."/>
            <person name="Saavedra J."/>
            <person name="Lebreton F."/>
            <person name="Prichula J."/>
            <person name="Schaufler K."/>
            <person name="Gaca A."/>
            <person name="Sgardioli B."/>
            <person name="Wagenaar J."/>
            <person name="Strong T."/>
        </authorList>
    </citation>
    <scope>NUCLEOTIDE SEQUENCE [LARGE SCALE GENOMIC DNA]</scope>
    <source>
        <strain evidence="4 5">MJM16</strain>
    </source>
</reference>
<gene>
    <name evidence="4" type="primary">fucO</name>
    <name evidence="4" type="ORF">JZO85_05940</name>
</gene>